<name>A0A3S2W4B8_9PROT</name>
<dbReference type="OrthoDB" id="1441538at2"/>
<dbReference type="SUPFAM" id="SSF51197">
    <property type="entry name" value="Clavaminate synthase-like"/>
    <property type="match status" value="1"/>
</dbReference>
<reference evidence="3" key="1">
    <citation type="submission" date="2019-01" db="EMBL/GenBank/DDBJ databases">
        <title>Gri0909 isolated from a small marine red alga.</title>
        <authorList>
            <person name="Kim J."/>
            <person name="Jeong S.E."/>
            <person name="Jeon C.O."/>
        </authorList>
    </citation>
    <scope>NUCLEOTIDE SEQUENCE [LARGE SCALE GENOMIC DNA]</scope>
    <source>
        <strain evidence="3">Gri0909</strain>
    </source>
</reference>
<dbReference type="InterPro" id="IPR007803">
    <property type="entry name" value="Asp/Arg/Pro-Hydrxlase"/>
</dbReference>
<proteinExistence type="predicted"/>
<comment type="caution">
    <text evidence="2">The sequence shown here is derived from an EMBL/GenBank/DDBJ whole genome shotgun (WGS) entry which is preliminary data.</text>
</comment>
<evidence type="ECO:0000259" key="1">
    <source>
        <dbReference type="Pfam" id="PF05118"/>
    </source>
</evidence>
<gene>
    <name evidence="2" type="ORF">EOI86_13120</name>
</gene>
<keyword evidence="3" id="KW-1185">Reference proteome</keyword>
<protein>
    <submittedName>
        <fullName evidence="2">Aspartyl beta-hydroxylase</fullName>
    </submittedName>
</protein>
<dbReference type="AlphaFoldDB" id="A0A3S2W4B8"/>
<dbReference type="InterPro" id="IPR027443">
    <property type="entry name" value="IPNS-like_sf"/>
</dbReference>
<feature type="domain" description="Aspartyl/asparaginy/proline hydroxylase" evidence="1">
    <location>
        <begin position="127"/>
        <end position="214"/>
    </location>
</feature>
<dbReference type="Gene3D" id="2.60.120.330">
    <property type="entry name" value="B-lactam Antibiotic, Isopenicillin N Synthase, Chain"/>
    <property type="match status" value="1"/>
</dbReference>
<evidence type="ECO:0000313" key="2">
    <source>
        <dbReference type="EMBL" id="RVU36161.1"/>
    </source>
</evidence>
<dbReference type="Proteomes" id="UP000287447">
    <property type="component" value="Unassembled WGS sequence"/>
</dbReference>
<organism evidence="2 3">
    <name type="scientific">Hwanghaeella grinnelliae</name>
    <dbReference type="NCBI Taxonomy" id="2500179"/>
    <lineage>
        <taxon>Bacteria</taxon>
        <taxon>Pseudomonadati</taxon>
        <taxon>Pseudomonadota</taxon>
        <taxon>Alphaproteobacteria</taxon>
        <taxon>Rhodospirillales</taxon>
        <taxon>Rhodospirillaceae</taxon>
        <taxon>Hwanghaeella</taxon>
    </lineage>
</organism>
<dbReference type="EMBL" id="SADE01000002">
    <property type="protein sequence ID" value="RVU36161.1"/>
    <property type="molecule type" value="Genomic_DNA"/>
</dbReference>
<accession>A0A3S2W4B8</accession>
<evidence type="ECO:0000313" key="3">
    <source>
        <dbReference type="Proteomes" id="UP000287447"/>
    </source>
</evidence>
<dbReference type="RefSeq" id="WP_127765637.1">
    <property type="nucleotide sequence ID" value="NZ_SADE01000002.1"/>
</dbReference>
<sequence length="229" mass="25966">MDIGVPYKVLGPVDVKELAAFVDGLPDEDWERNRFRQDLLASRVHSEFTRAIPLIHNFVPYQMPWKRRSMKEVFLEWCKQESIDPEPLMPVVIDENDQGEVSAFPQWKQFEALVAPVVEKAISYIKTPRGVLTRVAIVEMAAGGKVGAHIDGQPMAARAHRVHVPLISPPGVEYKIDGKKLKMQVGKVYDFNNRKTHSVKNKAKRRRINILIDYLPNPGPAIHHALPPT</sequence>
<dbReference type="Pfam" id="PF05118">
    <property type="entry name" value="Asp_Arg_Hydrox"/>
    <property type="match status" value="1"/>
</dbReference>